<dbReference type="EMBL" id="JAAKZV010000049">
    <property type="protein sequence ID" value="NGN64997.1"/>
    <property type="molecule type" value="Genomic_DNA"/>
</dbReference>
<comment type="caution">
    <text evidence="2">The sequence shown here is derived from an EMBL/GenBank/DDBJ whole genome shotgun (WGS) entry which is preliminary data.</text>
</comment>
<dbReference type="Proteomes" id="UP000481583">
    <property type="component" value="Unassembled WGS sequence"/>
</dbReference>
<keyword evidence="3" id="KW-1185">Reference proteome</keyword>
<feature type="transmembrane region" description="Helical" evidence="1">
    <location>
        <begin position="16"/>
        <end position="39"/>
    </location>
</feature>
<name>A0A6G4U139_9ACTN</name>
<accession>A0A6G4U139</accession>
<protein>
    <submittedName>
        <fullName evidence="2">Uncharacterized protein</fullName>
    </submittedName>
</protein>
<keyword evidence="1" id="KW-0472">Membrane</keyword>
<evidence type="ECO:0000313" key="2">
    <source>
        <dbReference type="EMBL" id="NGN64997.1"/>
    </source>
</evidence>
<organism evidence="2 3">
    <name type="scientific">Streptomyces coryli</name>
    <dbReference type="NCBI Taxonomy" id="1128680"/>
    <lineage>
        <taxon>Bacteria</taxon>
        <taxon>Bacillati</taxon>
        <taxon>Actinomycetota</taxon>
        <taxon>Actinomycetes</taxon>
        <taxon>Kitasatosporales</taxon>
        <taxon>Streptomycetaceae</taxon>
        <taxon>Streptomyces</taxon>
    </lineage>
</organism>
<sequence length="48" mass="5319">MSARRPSPRPRIPRSLIWFFVVLIGLIVVAGVAGMIYYAGLEDVTTTK</sequence>
<keyword evidence="1" id="KW-1133">Transmembrane helix</keyword>
<evidence type="ECO:0000313" key="3">
    <source>
        <dbReference type="Proteomes" id="UP000481583"/>
    </source>
</evidence>
<proteinExistence type="predicted"/>
<dbReference type="AlphaFoldDB" id="A0A6G4U139"/>
<dbReference type="RefSeq" id="WP_165237001.1">
    <property type="nucleotide sequence ID" value="NZ_JAAKZV010000049.1"/>
</dbReference>
<reference evidence="2 3" key="1">
    <citation type="submission" date="2020-02" db="EMBL/GenBank/DDBJ databases">
        <title>Whole-genome analyses of novel actinobacteria.</title>
        <authorList>
            <person name="Sahin N."/>
        </authorList>
    </citation>
    <scope>NUCLEOTIDE SEQUENCE [LARGE SCALE GENOMIC DNA]</scope>
    <source>
        <strain evidence="2 3">A7024</strain>
    </source>
</reference>
<keyword evidence="1" id="KW-0812">Transmembrane</keyword>
<evidence type="ECO:0000256" key="1">
    <source>
        <dbReference type="SAM" id="Phobius"/>
    </source>
</evidence>
<gene>
    <name evidence="2" type="ORF">G5C51_13965</name>
</gene>